<dbReference type="Pfam" id="PF07757">
    <property type="entry name" value="AdoMet_MTase"/>
    <property type="match status" value="1"/>
</dbReference>
<evidence type="ECO:0000256" key="7">
    <source>
        <dbReference type="ARBA" id="ARBA00022691"/>
    </source>
</evidence>
<evidence type="ECO:0000256" key="3">
    <source>
        <dbReference type="ARBA" id="ARBA00009056"/>
    </source>
</evidence>
<comment type="catalytic activity">
    <reaction evidence="9 11">
        <text>uridine(44) in tRNA(Ser) + S-adenosyl-L-methionine = 2'-O-methyluridine(44) in tRNA(Ser) + S-adenosyl-L-homocysteine + H(+)</text>
        <dbReference type="Rhea" id="RHEA:43100"/>
        <dbReference type="Rhea" id="RHEA-COMP:10339"/>
        <dbReference type="Rhea" id="RHEA-COMP:10340"/>
        <dbReference type="ChEBI" id="CHEBI:15378"/>
        <dbReference type="ChEBI" id="CHEBI:57856"/>
        <dbReference type="ChEBI" id="CHEBI:59789"/>
        <dbReference type="ChEBI" id="CHEBI:65315"/>
        <dbReference type="ChEBI" id="CHEBI:74478"/>
        <dbReference type="EC" id="2.1.1.211"/>
    </reaction>
</comment>
<keyword evidence="7 11" id="KW-0949">S-adenosyl-L-methionine</keyword>
<evidence type="ECO:0000256" key="11">
    <source>
        <dbReference type="RuleBase" id="RU368004"/>
    </source>
</evidence>
<evidence type="ECO:0000256" key="5">
    <source>
        <dbReference type="ARBA" id="ARBA00022603"/>
    </source>
</evidence>
<comment type="similarity">
    <text evidence="3 11">Belongs to the TRM44 family.</text>
</comment>
<dbReference type="EC" id="2.1.1.211" evidence="11"/>
<reference evidence="15" key="1">
    <citation type="submission" date="2021-01" db="EMBL/GenBank/DDBJ databases">
        <authorList>
            <person name="Li R."/>
            <person name="Bekaert M."/>
        </authorList>
    </citation>
    <scope>NUCLEOTIDE SEQUENCE</scope>
    <source>
        <strain evidence="15">Farmed</strain>
    </source>
</reference>
<dbReference type="SUPFAM" id="SSF53335">
    <property type="entry name" value="S-adenosyl-L-methionine-dependent methyltransferases"/>
    <property type="match status" value="1"/>
</dbReference>
<organism evidence="15 16">
    <name type="scientific">Acanthosepion pharaonis</name>
    <name type="common">Pharaoh cuttlefish</name>
    <name type="synonym">Sepia pharaonis</name>
    <dbReference type="NCBI Taxonomy" id="158019"/>
    <lineage>
        <taxon>Eukaryota</taxon>
        <taxon>Metazoa</taxon>
        <taxon>Spiralia</taxon>
        <taxon>Lophotrochozoa</taxon>
        <taxon>Mollusca</taxon>
        <taxon>Cephalopoda</taxon>
        <taxon>Coleoidea</taxon>
        <taxon>Decapodiformes</taxon>
        <taxon>Sepiida</taxon>
        <taxon>Sepiina</taxon>
        <taxon>Sepiidae</taxon>
        <taxon>Acanthosepion</taxon>
    </lineage>
</organism>
<dbReference type="GO" id="GO:0008270">
    <property type="term" value="F:zinc ion binding"/>
    <property type="evidence" value="ECO:0007669"/>
    <property type="project" value="UniProtKB-KW"/>
</dbReference>
<feature type="transmembrane region" description="Helical" evidence="13">
    <location>
        <begin position="6"/>
        <end position="29"/>
    </location>
</feature>
<evidence type="ECO:0000256" key="1">
    <source>
        <dbReference type="ARBA" id="ARBA00002778"/>
    </source>
</evidence>
<keyword evidence="16" id="KW-1185">Reference proteome</keyword>
<keyword evidence="10" id="KW-0863">Zinc-finger</keyword>
<evidence type="ECO:0000313" key="16">
    <source>
        <dbReference type="Proteomes" id="UP000597762"/>
    </source>
</evidence>
<dbReference type="OrthoDB" id="10047021at2759"/>
<evidence type="ECO:0000256" key="6">
    <source>
        <dbReference type="ARBA" id="ARBA00022679"/>
    </source>
</evidence>
<keyword evidence="13" id="KW-1133">Transmembrane helix</keyword>
<keyword evidence="5 11" id="KW-0489">Methyltransferase</keyword>
<evidence type="ECO:0000256" key="10">
    <source>
        <dbReference type="PROSITE-ProRule" id="PRU00723"/>
    </source>
</evidence>
<evidence type="ECO:0000256" key="2">
    <source>
        <dbReference type="ARBA" id="ARBA00004496"/>
    </source>
</evidence>
<dbReference type="GO" id="GO:0030488">
    <property type="term" value="P:tRNA methylation"/>
    <property type="evidence" value="ECO:0007669"/>
    <property type="project" value="UniProtKB-UniRule"/>
</dbReference>
<proteinExistence type="inferred from homology"/>
<dbReference type="PROSITE" id="PS51257">
    <property type="entry name" value="PROKAR_LIPOPROTEIN"/>
    <property type="match status" value="1"/>
</dbReference>
<keyword evidence="6 11" id="KW-0808">Transferase</keyword>
<gene>
    <name evidence="15" type="ORF">SPHA_80092</name>
</gene>
<dbReference type="GO" id="GO:0005737">
    <property type="term" value="C:cytoplasm"/>
    <property type="evidence" value="ECO:0007669"/>
    <property type="project" value="UniProtKB-SubCell"/>
</dbReference>
<feature type="domain" description="C3H1-type" evidence="14">
    <location>
        <begin position="634"/>
        <end position="664"/>
    </location>
</feature>
<dbReference type="InterPro" id="IPR029063">
    <property type="entry name" value="SAM-dependent_MTases_sf"/>
</dbReference>
<evidence type="ECO:0000313" key="15">
    <source>
        <dbReference type="EMBL" id="CAE1330825.1"/>
    </source>
</evidence>
<evidence type="ECO:0000256" key="9">
    <source>
        <dbReference type="ARBA" id="ARBA00047957"/>
    </source>
</evidence>
<keyword evidence="13" id="KW-0472">Membrane</keyword>
<name>A0A812EPW8_ACAPH</name>
<sequence length="681" mass="78260">MLKHIFPIYLSLLLGCHTTADIFSLLIWINKPHVANRRLVGTRLLSILTYEYPETDSAVQHFLDDMNKKFGGEDLRPNDDNNGGQIEADDHQQYSLFIPESCQRDITFDDLNSLSDSGHRLLVIVRDLLPKQLNHNLTLREVITFDRLKKEFKFYPLIRFDKHGKKSSTCNEIFYSFKFQESEQQNRIVLNVHQKQEKNLLSTMTYQWLQAQLLVKLSRWAGEDNLRTETTSLRTVSVDAYNRLYNELKAKYGPDLIRKWPERTDPQKFVYEDISIATFLLLIWEAERHETGLAKQSFVDLGCGNGLLVHLLTSEGHPGLGIDIQKRKIWDIYGPNTKLEVKALLPSAENLFPEYDWIIGNHSDELTPWIPVIAARSSYHTRYFVLPCCFHDFDQKFSEKSHGLSQYRTYLNYIRDIGKVCGFDVHEDILRIPSTKRVCFLGRKRTYSADQEIEFDKLRSNFINGRCKRQKLETSETSLSNSHRHPSEPGEGQEGDDSSTQSKPENISESWTSDFQPRSLPKTTGMCKNVPGDIKTHIVDTVIEKLITAENGTIIKLSDGRSWHKGGVLPLSEIVSLFDSATLQLLKKENGGLQTLLKNFSHIFQVSGSSVQLRDYSQPWGHKSRSKNKDRTRSFKTALCWFHENHSDGCPLTQDTCTFAHGQNDLVPKKQHVPHTADNSL</sequence>
<evidence type="ECO:0000256" key="8">
    <source>
        <dbReference type="ARBA" id="ARBA00022694"/>
    </source>
</evidence>
<comment type="caution">
    <text evidence="15">The sequence shown here is derived from an EMBL/GenBank/DDBJ whole genome shotgun (WGS) entry which is preliminary data.</text>
</comment>
<dbReference type="InterPro" id="IPR000571">
    <property type="entry name" value="Znf_CCCH"/>
</dbReference>
<protein>
    <recommendedName>
        <fullName evidence="11">tRNA (uracil-O(2)-)-methyltransferase</fullName>
        <ecNumber evidence="11">2.1.1.211</ecNumber>
    </recommendedName>
</protein>
<feature type="region of interest" description="Disordered" evidence="12">
    <location>
        <begin position="473"/>
        <end position="531"/>
    </location>
</feature>
<comment type="function">
    <text evidence="11">Adenosyl-L-methionine (AdoMet)-dependent tRNA (uracil-O(2)-)-methyltransferase.</text>
</comment>
<accession>A0A812EPW8</accession>
<dbReference type="PROSITE" id="PS50103">
    <property type="entry name" value="ZF_C3H1"/>
    <property type="match status" value="1"/>
</dbReference>
<feature type="zinc finger region" description="C3H1-type" evidence="10">
    <location>
        <begin position="634"/>
        <end position="664"/>
    </location>
</feature>
<dbReference type="Proteomes" id="UP000597762">
    <property type="component" value="Unassembled WGS sequence"/>
</dbReference>
<keyword evidence="13" id="KW-0812">Transmembrane</keyword>
<evidence type="ECO:0000256" key="12">
    <source>
        <dbReference type="SAM" id="MobiDB-lite"/>
    </source>
</evidence>
<dbReference type="AlphaFoldDB" id="A0A812EPW8"/>
<feature type="compositionally biased region" description="Polar residues" evidence="12">
    <location>
        <begin position="498"/>
        <end position="516"/>
    </location>
</feature>
<dbReference type="PANTHER" id="PTHR21210:SF0">
    <property type="entry name" value="TRNA (URACIL-O(2)-)-METHYLTRANSFERASE-RELATED"/>
    <property type="match status" value="1"/>
</dbReference>
<comment type="function">
    <text evidence="1">Probable adenosyl-L-methionine (AdoMet)-dependent tRNA (uracil-O(2)-)-methyltransferase.</text>
</comment>
<keyword evidence="10" id="KW-0479">Metal-binding</keyword>
<dbReference type="PANTHER" id="PTHR21210">
    <property type="entry name" value="TRNA (URACIL-O(2)-)-METHYLTRANSFERASE-RELATED"/>
    <property type="match status" value="1"/>
</dbReference>
<keyword evidence="4 11" id="KW-0963">Cytoplasm</keyword>
<evidence type="ECO:0000256" key="13">
    <source>
        <dbReference type="SAM" id="Phobius"/>
    </source>
</evidence>
<evidence type="ECO:0000259" key="14">
    <source>
        <dbReference type="PROSITE" id="PS50103"/>
    </source>
</evidence>
<keyword evidence="10" id="KW-0862">Zinc</keyword>
<evidence type="ECO:0000256" key="4">
    <source>
        <dbReference type="ARBA" id="ARBA00022490"/>
    </source>
</evidence>
<dbReference type="InterPro" id="IPR011671">
    <property type="entry name" value="tRNA_uracil_MeTrfase"/>
</dbReference>
<dbReference type="GO" id="GO:0141101">
    <property type="term" value="F:tRNA(Ser) (uridine(44)-2'-O-)-methyltransferase activity"/>
    <property type="evidence" value="ECO:0007669"/>
    <property type="project" value="UniProtKB-EC"/>
</dbReference>
<comment type="subcellular location">
    <subcellularLocation>
        <location evidence="2 11">Cytoplasm</location>
    </subcellularLocation>
</comment>
<dbReference type="EMBL" id="CAHIKZ030005590">
    <property type="protein sequence ID" value="CAE1330825.1"/>
    <property type="molecule type" value="Genomic_DNA"/>
</dbReference>
<keyword evidence="8 11" id="KW-0819">tRNA processing</keyword>